<name>A0A916QFT3_9LACO</name>
<dbReference type="Proteomes" id="UP000677218">
    <property type="component" value="Unassembled WGS sequence"/>
</dbReference>
<reference evidence="1" key="1">
    <citation type="submission" date="2020-08" db="EMBL/GenBank/DDBJ databases">
        <title>Taxonomic study for Lactobacillus species isolated from hardwood bark.</title>
        <authorList>
            <person name="Tohno M."/>
            <person name="Tanizawa Y."/>
        </authorList>
    </citation>
    <scope>NUCLEOTIDE SEQUENCE</scope>
    <source>
        <strain evidence="1">B40</strain>
    </source>
</reference>
<gene>
    <name evidence="1" type="ORF">LCB40_03890</name>
</gene>
<sequence length="74" mass="8099">MSSNEKFNSVSLEASTAKKRITHYENKDPKGRFGIEMVSNLDDSEIAIEQSKGVSVNCCCCVIISTGAANKREK</sequence>
<dbReference type="AlphaFoldDB" id="A0A916QFT3"/>
<dbReference type="EMBL" id="BMAY01000002">
    <property type="protein sequence ID" value="GFZ26509.1"/>
    <property type="molecule type" value="Genomic_DNA"/>
</dbReference>
<comment type="caution">
    <text evidence="1">The sequence shown here is derived from an EMBL/GenBank/DDBJ whole genome shotgun (WGS) entry which is preliminary data.</text>
</comment>
<protein>
    <submittedName>
        <fullName evidence="1">Uncharacterized protein</fullName>
    </submittedName>
</protein>
<evidence type="ECO:0000313" key="2">
    <source>
        <dbReference type="Proteomes" id="UP000677218"/>
    </source>
</evidence>
<dbReference type="RefSeq" id="WP_212780209.1">
    <property type="nucleotide sequence ID" value="NZ_BMAY01000002.1"/>
</dbReference>
<organism evidence="1 2">
    <name type="scientific">Lactobacillus corticis</name>
    <dbReference type="NCBI Taxonomy" id="2201249"/>
    <lineage>
        <taxon>Bacteria</taxon>
        <taxon>Bacillati</taxon>
        <taxon>Bacillota</taxon>
        <taxon>Bacilli</taxon>
        <taxon>Lactobacillales</taxon>
        <taxon>Lactobacillaceae</taxon>
        <taxon>Lactobacillus</taxon>
    </lineage>
</organism>
<evidence type="ECO:0000313" key="1">
    <source>
        <dbReference type="EMBL" id="GFZ26509.1"/>
    </source>
</evidence>
<keyword evidence="2" id="KW-1185">Reference proteome</keyword>
<proteinExistence type="predicted"/>
<accession>A0A916QFT3</accession>